<sequence>MPEAIFFDLDDTLLWDKKSIELALTLTAEEAQRTYQVDADQLVKDVRRIAPEIYSTLSTHAFTQLIGINPFEGLWGEFGDSIHYQFREMGRVMPDYRKQVWTEALKEQGAGDEDAGLRLSRQFIEYRRNNPVLYEETFDVLDVLQKKGLRLLLLTNGAPSLQLEKLAITPELVPYFDHIVISGNYGFGKPDASLFEHTLRLMDLPAEDVWMVGDNKKTDILGANRTEIKSVWINHHNLDEARSEEDGVPNYTIRRLKELLTLIK</sequence>
<dbReference type="HAMAP" id="MF_02240">
    <property type="entry name" value="PSP"/>
    <property type="match status" value="1"/>
</dbReference>
<dbReference type="Proteomes" id="UP000239047">
    <property type="component" value="Unassembled WGS sequence"/>
</dbReference>
<dbReference type="SFLD" id="SFLDS00003">
    <property type="entry name" value="Haloacid_Dehalogenase"/>
    <property type="match status" value="1"/>
</dbReference>
<dbReference type="PANTHER" id="PTHR46470:SF3">
    <property type="entry name" value="N-ACYLNEURAMINATE-9-PHOSPHATASE"/>
    <property type="match status" value="1"/>
</dbReference>
<dbReference type="Gene3D" id="3.40.50.1000">
    <property type="entry name" value="HAD superfamily/HAD-like"/>
    <property type="match status" value="1"/>
</dbReference>
<gene>
    <name evidence="4" type="ORF">C4B60_07380</name>
</gene>
<dbReference type="InterPro" id="IPR051400">
    <property type="entry name" value="HAD-like_hydrolase"/>
</dbReference>
<dbReference type="RefSeq" id="WP_104057366.1">
    <property type="nucleotide sequence ID" value="NZ_PREZ01000003.1"/>
</dbReference>
<keyword evidence="3" id="KW-0170">Cobalt</keyword>
<keyword evidence="2 3" id="KW-0460">Magnesium</keyword>
<name>A0A2S5GCG9_9BACL</name>
<evidence type="ECO:0000256" key="2">
    <source>
        <dbReference type="ARBA" id="ARBA00022842"/>
    </source>
</evidence>
<dbReference type="InterPro" id="IPR006439">
    <property type="entry name" value="HAD-SF_hydro_IA"/>
</dbReference>
<organism evidence="4 5">
    <name type="scientific">Jeotgalibacillus proteolyticus</name>
    <dbReference type="NCBI Taxonomy" id="2082395"/>
    <lineage>
        <taxon>Bacteria</taxon>
        <taxon>Bacillati</taxon>
        <taxon>Bacillota</taxon>
        <taxon>Bacilli</taxon>
        <taxon>Bacillales</taxon>
        <taxon>Caryophanaceae</taxon>
        <taxon>Jeotgalibacillus</taxon>
    </lineage>
</organism>
<dbReference type="NCBIfam" id="TIGR01549">
    <property type="entry name" value="HAD-SF-IA-v1"/>
    <property type="match status" value="1"/>
</dbReference>
<dbReference type="EMBL" id="PREZ01000003">
    <property type="protein sequence ID" value="PPA70615.1"/>
    <property type="molecule type" value="Genomic_DNA"/>
</dbReference>
<evidence type="ECO:0000256" key="1">
    <source>
        <dbReference type="ARBA" id="ARBA00022801"/>
    </source>
</evidence>
<evidence type="ECO:0000313" key="5">
    <source>
        <dbReference type="Proteomes" id="UP000239047"/>
    </source>
</evidence>
<dbReference type="OrthoDB" id="9809962at2"/>
<comment type="function">
    <text evidence="3">Catalyzes the last step of the phosphorylated serine biosynthetic pathway, i.e. dephosphorylation of O-phospho-L-serine to form L-serine.</text>
</comment>
<dbReference type="Pfam" id="PF00702">
    <property type="entry name" value="Hydrolase"/>
    <property type="match status" value="1"/>
</dbReference>
<dbReference type="SFLD" id="SFLDG01129">
    <property type="entry name" value="C1.5:_HAD__Beta-PGM__Phosphata"/>
    <property type="match status" value="1"/>
</dbReference>
<comment type="catalytic activity">
    <reaction evidence="3">
        <text>O-phospho-D-serine + H2O = D-serine + phosphate</text>
        <dbReference type="Rhea" id="RHEA:24873"/>
        <dbReference type="ChEBI" id="CHEBI:15377"/>
        <dbReference type="ChEBI" id="CHEBI:35247"/>
        <dbReference type="ChEBI" id="CHEBI:43474"/>
        <dbReference type="ChEBI" id="CHEBI:58680"/>
        <dbReference type="EC" id="3.1.3.3"/>
    </reaction>
</comment>
<dbReference type="AlphaFoldDB" id="A0A2S5GCG9"/>
<dbReference type="Gene3D" id="1.20.120.710">
    <property type="entry name" value="Haloacid dehalogenase hydrolase-like domain"/>
    <property type="match status" value="1"/>
</dbReference>
<dbReference type="InterPro" id="IPR044266">
    <property type="entry name" value="PSP_YsaA"/>
</dbReference>
<keyword evidence="5" id="KW-1185">Reference proteome</keyword>
<comment type="pathway">
    <text evidence="3">Amino-acid biosynthesis; L-serine biosynthesis; L-serine from 3-phospho-D-glycerate: step 3/3.</text>
</comment>
<proteinExistence type="inferred from homology"/>
<keyword evidence="3" id="KW-0718">Serine biosynthesis</keyword>
<dbReference type="InterPro" id="IPR023214">
    <property type="entry name" value="HAD_sf"/>
</dbReference>
<dbReference type="GO" id="GO:0006564">
    <property type="term" value="P:L-serine biosynthetic process"/>
    <property type="evidence" value="ECO:0007669"/>
    <property type="project" value="UniProtKB-UniRule"/>
</dbReference>
<evidence type="ECO:0000256" key="3">
    <source>
        <dbReference type="HAMAP-Rule" id="MF_02240"/>
    </source>
</evidence>
<evidence type="ECO:0000313" key="4">
    <source>
        <dbReference type="EMBL" id="PPA70615.1"/>
    </source>
</evidence>
<dbReference type="PRINTS" id="PR00413">
    <property type="entry name" value="HADHALOGNASE"/>
</dbReference>
<comment type="caution">
    <text evidence="4">The sequence shown here is derived from an EMBL/GenBank/DDBJ whole genome shotgun (WGS) entry which is preliminary data.</text>
</comment>
<keyword evidence="1 3" id="KW-0378">Hydrolase</keyword>
<protein>
    <recommendedName>
        <fullName evidence="3">Phosphoserine phosphatase</fullName>
        <shortName evidence="3">PSP</shortName>
        <ecNumber evidence="3">3.1.3.3</ecNumber>
    </recommendedName>
</protein>
<dbReference type="SUPFAM" id="SSF56784">
    <property type="entry name" value="HAD-like"/>
    <property type="match status" value="1"/>
</dbReference>
<dbReference type="PANTHER" id="PTHR46470">
    <property type="entry name" value="N-ACYLNEURAMINATE-9-PHOSPHATASE"/>
    <property type="match status" value="1"/>
</dbReference>
<dbReference type="GO" id="GO:0036424">
    <property type="term" value="F:L-phosphoserine phosphatase activity"/>
    <property type="evidence" value="ECO:0007669"/>
    <property type="project" value="UniProtKB-UniRule"/>
</dbReference>
<comment type="cofactor">
    <cofactor evidence="3">
        <name>Mg(2+)</name>
        <dbReference type="ChEBI" id="CHEBI:18420"/>
    </cofactor>
    <cofactor evidence="3">
        <name>Co(2+)</name>
        <dbReference type="ChEBI" id="CHEBI:48828"/>
    </cofactor>
</comment>
<comment type="similarity">
    <text evidence="3">Belongs to the HAD-like hydrolase superfamily.</text>
</comment>
<dbReference type="InterPro" id="IPR036412">
    <property type="entry name" value="HAD-like_sf"/>
</dbReference>
<reference evidence="4 5" key="1">
    <citation type="submission" date="2018-02" db="EMBL/GenBank/DDBJ databases">
        <title>Jeotgalibacillus proteolyticum sp. nov. a protease producing bacterium isolated from ocean sediments of Laizhou Bay.</title>
        <authorList>
            <person name="Li Y."/>
        </authorList>
    </citation>
    <scope>NUCLEOTIDE SEQUENCE [LARGE SCALE GENOMIC DNA]</scope>
    <source>
        <strain evidence="4 5">22-7</strain>
    </source>
</reference>
<accession>A0A2S5GCG9</accession>
<comment type="catalytic activity">
    <reaction evidence="3">
        <text>O-phospho-L-serine + H2O = L-serine + phosphate</text>
        <dbReference type="Rhea" id="RHEA:21208"/>
        <dbReference type="ChEBI" id="CHEBI:15377"/>
        <dbReference type="ChEBI" id="CHEBI:33384"/>
        <dbReference type="ChEBI" id="CHEBI:43474"/>
        <dbReference type="ChEBI" id="CHEBI:57524"/>
        <dbReference type="EC" id="3.1.3.3"/>
    </reaction>
</comment>
<keyword evidence="3" id="KW-0028">Amino-acid biosynthesis</keyword>
<dbReference type="EC" id="3.1.3.3" evidence="3"/>